<evidence type="ECO:0000313" key="1">
    <source>
        <dbReference type="EMBL" id="MBB5719186.1"/>
    </source>
</evidence>
<sequence>MKRRDFLKVGAAGMATAGLGARAADAQYLEHRWSGHDWGGGPAVPDRLYQGAFTNYGADANAPGGEVVMATSPSRDIVPNYGMGLTAYVSGDIGPPHLPGQSLEKAIEDIVALPFTQKVYLRPNWREVQSRPGKLDLPDWWRITLDCAAHYGKRVGFRIMLENPDFPEPGMPDFLIGKVPYVPLKGDWPGDRSQTRYRKKQAMPRYDDPAYQAAFEELNALLADRYDGNPHVEYMDTMMYGFWGEGHSWPFEGNPFPSDMVAARTMMQMFDVQLRHWTKTPLVTNTQPDFSHVGNAAVLDRTVRSHNWIRSDTIFIENTQIEALSNRPAWTAAISEVGMTTGAPDQLTIVDGVTKNEQIIAHVLAVGANYWSIWNWHDISAVHVRSYYDKYPQAIDHIARRIGYRVYPAFIWSFERDGGKGVVIGLANDGVAGVPGVIRLTLKDEAGQVVAMGGVDSGFPKPSGVHQVMLEWPDTRDWQGLKLSAELEVKGVLHPLNWACRQPLNRDGSLTLKRNIQG</sequence>
<dbReference type="Gene3D" id="3.20.20.80">
    <property type="entry name" value="Glycosidases"/>
    <property type="match status" value="1"/>
</dbReference>
<dbReference type="EMBL" id="JACIJI010000003">
    <property type="protein sequence ID" value="MBB5719186.1"/>
    <property type="molecule type" value="Genomic_DNA"/>
</dbReference>
<comment type="caution">
    <text evidence="1">The sequence shown here is derived from an EMBL/GenBank/DDBJ whole genome shotgun (WGS) entry which is preliminary data.</text>
</comment>
<dbReference type="SUPFAM" id="SSF51445">
    <property type="entry name" value="(Trans)glycosidases"/>
    <property type="match status" value="1"/>
</dbReference>
<dbReference type="InterPro" id="IPR017853">
    <property type="entry name" value="GH"/>
</dbReference>
<proteinExistence type="predicted"/>
<accession>A0A840Z0D4</accession>
<reference evidence="1 2" key="1">
    <citation type="submission" date="2020-08" db="EMBL/GenBank/DDBJ databases">
        <title>Genomic Encyclopedia of Type Strains, Phase IV (KMG-IV): sequencing the most valuable type-strain genomes for metagenomic binning, comparative biology and taxonomic classification.</title>
        <authorList>
            <person name="Goeker M."/>
        </authorList>
    </citation>
    <scope>NUCLEOTIDE SEQUENCE [LARGE SCALE GENOMIC DNA]</scope>
    <source>
        <strain evidence="1 2">DSM 27203</strain>
    </source>
</reference>
<dbReference type="RefSeq" id="WP_221227480.1">
    <property type="nucleotide sequence ID" value="NZ_BAABIF010000012.1"/>
</dbReference>
<dbReference type="PROSITE" id="PS51318">
    <property type="entry name" value="TAT"/>
    <property type="match status" value="1"/>
</dbReference>
<gene>
    <name evidence="1" type="ORF">FHR23_002124</name>
</gene>
<organism evidence="1 2">
    <name type="scientific">Stakelama sediminis</name>
    <dbReference type="NCBI Taxonomy" id="463200"/>
    <lineage>
        <taxon>Bacteria</taxon>
        <taxon>Pseudomonadati</taxon>
        <taxon>Pseudomonadota</taxon>
        <taxon>Alphaproteobacteria</taxon>
        <taxon>Sphingomonadales</taxon>
        <taxon>Sphingomonadaceae</taxon>
        <taxon>Stakelama</taxon>
    </lineage>
</organism>
<dbReference type="InterPro" id="IPR006311">
    <property type="entry name" value="TAT_signal"/>
</dbReference>
<protein>
    <submittedName>
        <fullName evidence="1">Uncharacterized protein</fullName>
    </submittedName>
</protein>
<dbReference type="Proteomes" id="UP000554342">
    <property type="component" value="Unassembled WGS sequence"/>
</dbReference>
<dbReference type="AlphaFoldDB" id="A0A840Z0D4"/>
<name>A0A840Z0D4_9SPHN</name>
<keyword evidence="2" id="KW-1185">Reference proteome</keyword>
<evidence type="ECO:0000313" key="2">
    <source>
        <dbReference type="Proteomes" id="UP000554342"/>
    </source>
</evidence>